<reference evidence="15" key="1">
    <citation type="journal article" date="2017" name="Genome Biol.">
        <title>Comparative genomics reveals high biological diversity and specific adaptations in the industrially and medically important fungal genus Aspergillus.</title>
        <authorList>
            <person name="de Vries R.P."/>
            <person name="Riley R."/>
            <person name="Wiebenga A."/>
            <person name="Aguilar-Osorio G."/>
            <person name="Amillis S."/>
            <person name="Uchima C.A."/>
            <person name="Anderluh G."/>
            <person name="Asadollahi M."/>
            <person name="Askin M."/>
            <person name="Barry K."/>
            <person name="Battaglia E."/>
            <person name="Bayram O."/>
            <person name="Benocci T."/>
            <person name="Braus-Stromeyer S.A."/>
            <person name="Caldana C."/>
            <person name="Canovas D."/>
            <person name="Cerqueira G.C."/>
            <person name="Chen F."/>
            <person name="Chen W."/>
            <person name="Choi C."/>
            <person name="Clum A."/>
            <person name="Dos Santos R.A."/>
            <person name="Damasio A.R."/>
            <person name="Diallinas G."/>
            <person name="Emri T."/>
            <person name="Fekete E."/>
            <person name="Flipphi M."/>
            <person name="Freyberg S."/>
            <person name="Gallo A."/>
            <person name="Gournas C."/>
            <person name="Habgood R."/>
            <person name="Hainaut M."/>
            <person name="Harispe M.L."/>
            <person name="Henrissat B."/>
            <person name="Hilden K.S."/>
            <person name="Hope R."/>
            <person name="Hossain A."/>
            <person name="Karabika E."/>
            <person name="Karaffa L."/>
            <person name="Karanyi Z."/>
            <person name="Krasevec N."/>
            <person name="Kuo A."/>
            <person name="Kusch H."/>
            <person name="LaButti K."/>
            <person name="Lagendijk E.L."/>
            <person name="Lapidus A."/>
            <person name="Levasseur A."/>
            <person name="Lindquist E."/>
            <person name="Lipzen A."/>
            <person name="Logrieco A.F."/>
            <person name="MacCabe A."/>
            <person name="Maekelae M.R."/>
            <person name="Malavazi I."/>
            <person name="Melin P."/>
            <person name="Meyer V."/>
            <person name="Mielnichuk N."/>
            <person name="Miskei M."/>
            <person name="Molnar A.P."/>
            <person name="Mule G."/>
            <person name="Ngan C.Y."/>
            <person name="Orejas M."/>
            <person name="Orosz E."/>
            <person name="Ouedraogo J.P."/>
            <person name="Overkamp K.M."/>
            <person name="Park H.-S."/>
            <person name="Perrone G."/>
            <person name="Piumi F."/>
            <person name="Punt P.J."/>
            <person name="Ram A.F."/>
            <person name="Ramon A."/>
            <person name="Rauscher S."/>
            <person name="Record E."/>
            <person name="Riano-Pachon D.M."/>
            <person name="Robert V."/>
            <person name="Roehrig J."/>
            <person name="Ruller R."/>
            <person name="Salamov A."/>
            <person name="Salih N.S."/>
            <person name="Samson R.A."/>
            <person name="Sandor E."/>
            <person name="Sanguinetti M."/>
            <person name="Schuetze T."/>
            <person name="Sepcic K."/>
            <person name="Shelest E."/>
            <person name="Sherlock G."/>
            <person name="Sophianopoulou V."/>
            <person name="Squina F.M."/>
            <person name="Sun H."/>
            <person name="Susca A."/>
            <person name="Todd R.B."/>
            <person name="Tsang A."/>
            <person name="Unkles S.E."/>
            <person name="van de Wiele N."/>
            <person name="van Rossen-Uffink D."/>
            <person name="Oliveira J.V."/>
            <person name="Vesth T.C."/>
            <person name="Visser J."/>
            <person name="Yu J.-H."/>
            <person name="Zhou M."/>
            <person name="Andersen M.R."/>
            <person name="Archer D.B."/>
            <person name="Baker S.E."/>
            <person name="Benoit I."/>
            <person name="Brakhage A.A."/>
            <person name="Braus G.H."/>
            <person name="Fischer R."/>
            <person name="Frisvad J.C."/>
            <person name="Goldman G.H."/>
            <person name="Houbraken J."/>
            <person name="Oakley B."/>
            <person name="Pocsi I."/>
            <person name="Scazzocchio C."/>
            <person name="Seiboth B."/>
            <person name="vanKuyk P.A."/>
            <person name="Wortman J."/>
            <person name="Dyer P.S."/>
            <person name="Grigoriev I.V."/>
        </authorList>
    </citation>
    <scope>NUCLEOTIDE SEQUENCE [LARGE SCALE GENOMIC DNA]</scope>
    <source>
        <strain evidence="15">CBS 506.65</strain>
    </source>
</reference>
<evidence type="ECO:0000256" key="12">
    <source>
        <dbReference type="SAM" id="MobiDB-lite"/>
    </source>
</evidence>
<evidence type="ECO:0000256" key="3">
    <source>
        <dbReference type="ARBA" id="ARBA00022448"/>
    </source>
</evidence>
<dbReference type="GeneID" id="34608866"/>
<evidence type="ECO:0000256" key="8">
    <source>
        <dbReference type="ARBA" id="ARBA00022927"/>
    </source>
</evidence>
<dbReference type="GO" id="GO:0000045">
    <property type="term" value="P:autophagosome assembly"/>
    <property type="evidence" value="ECO:0007669"/>
    <property type="project" value="TreeGrafter"/>
</dbReference>
<dbReference type="PANTHER" id="PTHR22624:SF49">
    <property type="entry name" value="CYSTEINE PROTEASE"/>
    <property type="match status" value="1"/>
</dbReference>
<name>A0A1L9SLP9_9EURO</name>
<dbReference type="GO" id="GO:0000423">
    <property type="term" value="P:mitophagy"/>
    <property type="evidence" value="ECO:0007669"/>
    <property type="project" value="TreeGrafter"/>
</dbReference>
<evidence type="ECO:0000313" key="14">
    <source>
        <dbReference type="EMBL" id="OJJ48063.1"/>
    </source>
</evidence>
<feature type="region of interest" description="Disordered" evidence="12">
    <location>
        <begin position="44"/>
        <end position="81"/>
    </location>
</feature>
<dbReference type="Pfam" id="PF03416">
    <property type="entry name" value="Peptidase_C54"/>
    <property type="match status" value="1"/>
</dbReference>
<comment type="function">
    <text evidence="11">Required for selective autophagic degradation of the nucleus (nucleophagy) as well as for mitophagy which contributes to regulate mitochondrial quantity and quality by eliminating the mitochondria to a basal level to fulfill cellular energy requirements and preventing excess ROS production.</text>
</comment>
<feature type="domain" description="Peptidase C54 catalytic" evidence="13">
    <location>
        <begin position="100"/>
        <end position="389"/>
    </location>
</feature>
<dbReference type="GO" id="GO:0019786">
    <property type="term" value="F:protein-phosphatidylethanolamide deconjugating activity"/>
    <property type="evidence" value="ECO:0007669"/>
    <property type="project" value="InterPro"/>
</dbReference>
<evidence type="ECO:0000313" key="15">
    <source>
        <dbReference type="Proteomes" id="UP000184188"/>
    </source>
</evidence>
<dbReference type="VEuPathDB" id="FungiDB:ASPZODRAFT_129983"/>
<dbReference type="Proteomes" id="UP000184188">
    <property type="component" value="Unassembled WGS sequence"/>
</dbReference>
<evidence type="ECO:0000256" key="4">
    <source>
        <dbReference type="ARBA" id="ARBA00022490"/>
    </source>
</evidence>
<keyword evidence="7" id="KW-0788">Thiol protease</keyword>
<dbReference type="EC" id="3.4.22.-" evidence="11"/>
<dbReference type="GO" id="GO:0035973">
    <property type="term" value="P:aggrephagy"/>
    <property type="evidence" value="ECO:0007669"/>
    <property type="project" value="TreeGrafter"/>
</dbReference>
<comment type="catalytic activity">
    <reaction evidence="10">
        <text>[protein]-C-terminal L-amino acid-glycyl-phosphatidylethanolamide + H2O = [protein]-C-terminal L-amino acid-glycine + a 1,2-diacyl-sn-glycero-3-phosphoethanolamine</text>
        <dbReference type="Rhea" id="RHEA:67548"/>
        <dbReference type="Rhea" id="RHEA-COMP:17323"/>
        <dbReference type="Rhea" id="RHEA-COMP:17324"/>
        <dbReference type="ChEBI" id="CHEBI:15377"/>
        <dbReference type="ChEBI" id="CHEBI:64612"/>
        <dbReference type="ChEBI" id="CHEBI:172940"/>
        <dbReference type="ChEBI" id="CHEBI:172941"/>
    </reaction>
    <physiologicalReaction direction="left-to-right" evidence="10">
        <dbReference type="Rhea" id="RHEA:67549"/>
    </physiologicalReaction>
</comment>
<dbReference type="STRING" id="1073090.A0A1L9SLP9"/>
<comment type="subcellular location">
    <subcellularLocation>
        <location evidence="11">Nucleus</location>
    </subcellularLocation>
    <subcellularLocation>
        <location evidence="11">Cytoplasm</location>
    </subcellularLocation>
    <subcellularLocation>
        <location evidence="1">Preautophagosomal structure</location>
    </subcellularLocation>
</comment>
<keyword evidence="15" id="KW-1185">Reference proteome</keyword>
<evidence type="ECO:0000256" key="9">
    <source>
        <dbReference type="ARBA" id="ARBA00023006"/>
    </source>
</evidence>
<dbReference type="GO" id="GO:0016485">
    <property type="term" value="P:protein processing"/>
    <property type="evidence" value="ECO:0007669"/>
    <property type="project" value="TreeGrafter"/>
</dbReference>
<dbReference type="PANTHER" id="PTHR22624">
    <property type="entry name" value="CYSTEINE PROTEASE ATG4"/>
    <property type="match status" value="1"/>
</dbReference>
<dbReference type="InterPro" id="IPR046792">
    <property type="entry name" value="Peptidase_C54_cat"/>
</dbReference>
<evidence type="ECO:0000259" key="13">
    <source>
        <dbReference type="Pfam" id="PF03416"/>
    </source>
</evidence>
<dbReference type="AlphaFoldDB" id="A0A1L9SLP9"/>
<dbReference type="InterPro" id="IPR038765">
    <property type="entry name" value="Papain-like_cys_pep_sf"/>
</dbReference>
<dbReference type="OrthoDB" id="2960936at2759"/>
<keyword evidence="3" id="KW-0813">Transport</keyword>
<evidence type="ECO:0000256" key="5">
    <source>
        <dbReference type="ARBA" id="ARBA00022670"/>
    </source>
</evidence>
<dbReference type="GO" id="GO:0005634">
    <property type="term" value="C:nucleus"/>
    <property type="evidence" value="ECO:0007669"/>
    <property type="project" value="UniProtKB-SubCell"/>
</dbReference>
<dbReference type="GO" id="GO:0004197">
    <property type="term" value="F:cysteine-type endopeptidase activity"/>
    <property type="evidence" value="ECO:0007669"/>
    <property type="project" value="TreeGrafter"/>
</dbReference>
<organism evidence="14 15">
    <name type="scientific">Penicilliopsis zonata CBS 506.65</name>
    <dbReference type="NCBI Taxonomy" id="1073090"/>
    <lineage>
        <taxon>Eukaryota</taxon>
        <taxon>Fungi</taxon>
        <taxon>Dikarya</taxon>
        <taxon>Ascomycota</taxon>
        <taxon>Pezizomycotina</taxon>
        <taxon>Eurotiomycetes</taxon>
        <taxon>Eurotiomycetidae</taxon>
        <taxon>Eurotiales</taxon>
        <taxon>Aspergillaceae</taxon>
        <taxon>Penicilliopsis</taxon>
    </lineage>
</organism>
<keyword evidence="6 11" id="KW-0378">Hydrolase</keyword>
<gene>
    <name evidence="14" type="ORF">ASPZODRAFT_129983</name>
</gene>
<feature type="compositionally biased region" description="Acidic residues" evidence="12">
    <location>
        <begin position="417"/>
        <end position="432"/>
    </location>
</feature>
<keyword evidence="11" id="KW-0539">Nucleus</keyword>
<dbReference type="GO" id="GO:0034727">
    <property type="term" value="P:piecemeal microautophagy of the nucleus"/>
    <property type="evidence" value="ECO:0007669"/>
    <property type="project" value="TreeGrafter"/>
</dbReference>
<evidence type="ECO:0000256" key="1">
    <source>
        <dbReference type="ARBA" id="ARBA00004329"/>
    </source>
</evidence>
<dbReference type="GO" id="GO:0000407">
    <property type="term" value="C:phagophore assembly site"/>
    <property type="evidence" value="ECO:0007669"/>
    <property type="project" value="UniProtKB-SubCell"/>
</dbReference>
<evidence type="ECO:0000256" key="7">
    <source>
        <dbReference type="ARBA" id="ARBA00022807"/>
    </source>
</evidence>
<dbReference type="RefSeq" id="XP_022582573.1">
    <property type="nucleotide sequence ID" value="XM_022722401.1"/>
</dbReference>
<keyword evidence="4 11" id="KW-0963">Cytoplasm</keyword>
<evidence type="ECO:0000256" key="6">
    <source>
        <dbReference type="ARBA" id="ARBA00022801"/>
    </source>
</evidence>
<evidence type="ECO:0000256" key="10">
    <source>
        <dbReference type="ARBA" id="ARBA00029362"/>
    </source>
</evidence>
<comment type="similarity">
    <text evidence="2 11">Belongs to the peptidase C54 family.</text>
</comment>
<accession>A0A1L9SLP9</accession>
<feature type="region of interest" description="Disordered" evidence="12">
    <location>
        <begin position="411"/>
        <end position="432"/>
    </location>
</feature>
<sequence>MNNIDLSRYRRIVQYFWDPEPKNDEDQGGSIWCLGTKYTNRAWSSRIGRSPSDPSVDAGQKTGEESPKSSTANFEENHTGDSLPVKHEIYQEISNHGWPEAFLNDFESRIWITYRSNFPIIPRVEHHNNALTLSVRLRNQITDNCKGFTSDTGWGCMIRSGQSLLANALSILMLGREWRRGSNPELETQLLSLFADHPDARFSIHRFVRHGAEYCQKYPGEWFGPSATAKCIEALSKKLDSPALNVYVTNDTSDVFEDRFIEIASGGSGSIRPTLILLGIRLGIDHVTKVYWDGLKAALKYPQSIGIAGGRPSASHYFLGVQGSYLFYLDPHHTRPALPYPEYPQLYSTEELDSYHTRRIRRLHIKDMDPSMLIGFLIRDNEDWEDFKMRIAATSGKSIINISSEGIQQNQVQEREEALDEVEVLDDEFEEN</sequence>
<dbReference type="EMBL" id="KV878339">
    <property type="protein sequence ID" value="OJJ48063.1"/>
    <property type="molecule type" value="Genomic_DNA"/>
</dbReference>
<keyword evidence="9" id="KW-0072">Autophagy</keyword>
<keyword evidence="8" id="KW-0653">Protein transport</keyword>
<proteinExistence type="inferred from homology"/>
<evidence type="ECO:0000256" key="2">
    <source>
        <dbReference type="ARBA" id="ARBA00010958"/>
    </source>
</evidence>
<dbReference type="SUPFAM" id="SSF54001">
    <property type="entry name" value="Cysteine proteinases"/>
    <property type="match status" value="1"/>
</dbReference>
<protein>
    <recommendedName>
        <fullName evidence="11">Cysteine protease</fullName>
        <ecNumber evidence="11">3.4.22.-</ecNumber>
    </recommendedName>
</protein>
<keyword evidence="5 11" id="KW-0645">Protease</keyword>
<evidence type="ECO:0000256" key="11">
    <source>
        <dbReference type="RuleBase" id="RU363115"/>
    </source>
</evidence>
<dbReference type="InterPro" id="IPR005078">
    <property type="entry name" value="Peptidase_C54"/>
</dbReference>
<dbReference type="GO" id="GO:0015031">
    <property type="term" value="P:protein transport"/>
    <property type="evidence" value="ECO:0007669"/>
    <property type="project" value="UniProtKB-KW"/>
</dbReference>